<evidence type="ECO:0000313" key="3">
    <source>
        <dbReference type="Proteomes" id="UP000730618"/>
    </source>
</evidence>
<dbReference type="Proteomes" id="UP000730618">
    <property type="component" value="Unassembled WGS sequence"/>
</dbReference>
<dbReference type="EC" id="6.3.2.-" evidence="2"/>
<proteinExistence type="predicted"/>
<name>A0ABN7TNS8_9BACL</name>
<dbReference type="EMBL" id="CAJVCE010000006">
    <property type="protein sequence ID" value="CAG7640757.1"/>
    <property type="molecule type" value="Genomic_DNA"/>
</dbReference>
<keyword evidence="3" id="KW-1185">Reference proteome</keyword>
<organism evidence="2 3">
    <name type="scientific">Paenibacillus allorhizosphaerae</name>
    <dbReference type="NCBI Taxonomy" id="2849866"/>
    <lineage>
        <taxon>Bacteria</taxon>
        <taxon>Bacillati</taxon>
        <taxon>Bacillota</taxon>
        <taxon>Bacilli</taxon>
        <taxon>Bacillales</taxon>
        <taxon>Paenibacillaceae</taxon>
        <taxon>Paenibacillus</taxon>
    </lineage>
</organism>
<reference evidence="2 3" key="1">
    <citation type="submission" date="2021-06" db="EMBL/GenBank/DDBJ databases">
        <authorList>
            <person name="Criscuolo A."/>
        </authorList>
    </citation>
    <scope>NUCLEOTIDE SEQUENCE [LARGE SCALE GENOMIC DNA]</scope>
    <source>
        <strain evidence="3">CIP 111802</strain>
    </source>
</reference>
<dbReference type="GO" id="GO:0016874">
    <property type="term" value="F:ligase activity"/>
    <property type="evidence" value="ECO:0007669"/>
    <property type="project" value="UniProtKB-KW"/>
</dbReference>
<sequence length="238" mass="25929">MNLFDMFHESPERSTSRMDGVIVGVVTNNEDPDKLSRVKIKYPLLDDQHETDWVRIATFMAGKEMGSLFIPEVGDEVLVAFHMGDIREPFVIGMLWNQDQPSPPMSENNDLRKIVSRAGHEVTFGDQSDDGKITIKTKKGQIIELGDKADTIKIGEQGDKNSIAISGAADGKVVIKSDSSLITLNIKGDISIESNKAVTIKSTQISIEATGKLELKGAMIDINASGIANLKGSMVKIN</sequence>
<dbReference type="Pfam" id="PF04717">
    <property type="entry name" value="Phage_base_V"/>
    <property type="match status" value="1"/>
</dbReference>
<feature type="domain" description="Gp5/Type VI secretion system Vgr protein OB-fold" evidence="1">
    <location>
        <begin position="23"/>
        <end position="96"/>
    </location>
</feature>
<comment type="caution">
    <text evidence="2">The sequence shown here is derived from an EMBL/GenBank/DDBJ whole genome shotgun (WGS) entry which is preliminary data.</text>
</comment>
<evidence type="ECO:0000313" key="2">
    <source>
        <dbReference type="EMBL" id="CAG7640757.1"/>
    </source>
</evidence>
<protein>
    <submittedName>
        <fullName evidence="2">Actin cross-linking toxin VgrG1</fullName>
        <ecNumber evidence="2">6.3.2.-</ecNumber>
    </submittedName>
</protein>
<dbReference type="RefSeq" id="WP_218099007.1">
    <property type="nucleotide sequence ID" value="NZ_CAJVCE010000006.1"/>
</dbReference>
<keyword evidence="2" id="KW-0436">Ligase</keyword>
<dbReference type="InterPro" id="IPR006531">
    <property type="entry name" value="Gp5/Vgr_OB"/>
</dbReference>
<accession>A0ABN7TNS8</accession>
<gene>
    <name evidence="2" type="primary">vgrG1</name>
    <name evidence="2" type="ORF">PAECIP111802_02681</name>
</gene>
<evidence type="ECO:0000259" key="1">
    <source>
        <dbReference type="Pfam" id="PF04717"/>
    </source>
</evidence>